<evidence type="ECO:0000256" key="5">
    <source>
        <dbReference type="ARBA" id="ARBA00022970"/>
    </source>
</evidence>
<evidence type="ECO:0000256" key="2">
    <source>
        <dbReference type="ARBA" id="ARBA00022448"/>
    </source>
</evidence>
<evidence type="ECO:0000256" key="1">
    <source>
        <dbReference type="ARBA" id="ARBA00004651"/>
    </source>
</evidence>
<feature type="transmembrane region" description="Helical" evidence="9">
    <location>
        <begin position="217"/>
        <end position="240"/>
    </location>
</feature>
<dbReference type="RefSeq" id="WP_048861118.1">
    <property type="nucleotide sequence ID" value="NZ_BANB01000240.1"/>
</dbReference>
<keyword evidence="2" id="KW-0813">Transport</keyword>
<dbReference type="CDD" id="cd06582">
    <property type="entry name" value="TM_PBP1_LivH_like"/>
    <property type="match status" value="1"/>
</dbReference>
<feature type="transmembrane region" description="Helical" evidence="9">
    <location>
        <begin position="184"/>
        <end position="205"/>
    </location>
</feature>
<keyword evidence="11" id="KW-1185">Reference proteome</keyword>
<comment type="similarity">
    <text evidence="8">Belongs to the binding-protein-dependent transport system permease family. LivHM subfamily.</text>
</comment>
<evidence type="ECO:0000256" key="6">
    <source>
        <dbReference type="ARBA" id="ARBA00022989"/>
    </source>
</evidence>
<feature type="transmembrane region" description="Helical" evidence="9">
    <location>
        <begin position="34"/>
        <end position="53"/>
    </location>
</feature>
<reference evidence="10 11" key="1">
    <citation type="submission" date="2012-11" db="EMBL/GenBank/DDBJ databases">
        <title>Whole genome sequence of Acidisphaera rubrifaciens HS-AP3.</title>
        <authorList>
            <person name="Azuma Y."/>
            <person name="Higashiura N."/>
            <person name="Hirakawa H."/>
            <person name="Matsushita K."/>
        </authorList>
    </citation>
    <scope>NUCLEOTIDE SEQUENCE [LARGE SCALE GENOMIC DNA]</scope>
    <source>
        <strain evidence="10 11">HS-AP3</strain>
    </source>
</reference>
<organism evidence="10 11">
    <name type="scientific">Acidisphaera rubrifaciens HS-AP3</name>
    <dbReference type="NCBI Taxonomy" id="1231350"/>
    <lineage>
        <taxon>Bacteria</taxon>
        <taxon>Pseudomonadati</taxon>
        <taxon>Pseudomonadota</taxon>
        <taxon>Alphaproteobacteria</taxon>
        <taxon>Acetobacterales</taxon>
        <taxon>Acetobacteraceae</taxon>
        <taxon>Acidisphaera</taxon>
    </lineage>
</organism>
<comment type="subcellular location">
    <subcellularLocation>
        <location evidence="1">Cell membrane</location>
        <topology evidence="1">Multi-pass membrane protein</topology>
    </subcellularLocation>
</comment>
<evidence type="ECO:0000256" key="3">
    <source>
        <dbReference type="ARBA" id="ARBA00022475"/>
    </source>
</evidence>
<dbReference type="EMBL" id="BANB01000240">
    <property type="protein sequence ID" value="GAN77137.1"/>
    <property type="molecule type" value="Genomic_DNA"/>
</dbReference>
<accession>A0A0D6P654</accession>
<keyword evidence="7 9" id="KW-0472">Membrane</keyword>
<evidence type="ECO:0000313" key="10">
    <source>
        <dbReference type="EMBL" id="GAN77137.1"/>
    </source>
</evidence>
<evidence type="ECO:0000256" key="8">
    <source>
        <dbReference type="ARBA" id="ARBA00037998"/>
    </source>
</evidence>
<dbReference type="PANTHER" id="PTHR11795">
    <property type="entry name" value="BRANCHED-CHAIN AMINO ACID TRANSPORT SYSTEM PERMEASE PROTEIN LIVH"/>
    <property type="match status" value="1"/>
</dbReference>
<comment type="caution">
    <text evidence="10">The sequence shown here is derived from an EMBL/GenBank/DDBJ whole genome shotgun (WGS) entry which is preliminary data.</text>
</comment>
<evidence type="ECO:0000256" key="7">
    <source>
        <dbReference type="ARBA" id="ARBA00023136"/>
    </source>
</evidence>
<sequence>MIGLLLDVATTAAILFVVAAGLLITFGVLKIINFAHGGFLTVGGYAALVVTQAGGSPWLAAPAAFVAGVVLGAAVERVIVRPLYSRPLDAILATWGLGIVIVQLITLAFGRGTNFVPSPVSGAVAAFGTDYSAWRLIMLVVAVLLAAALAALLQGTRLGLEARAVIMNEELAQGLGIDSTRVRFVTFALGAGLAAFAGALITPLLSVDPLMGVPWLLNAFMLVLVSGTSLASLGLASLLLGGAQVVISTYGNPVLGALSIVVLAAVLLRIRPAGFARG</sequence>
<evidence type="ECO:0000256" key="4">
    <source>
        <dbReference type="ARBA" id="ARBA00022692"/>
    </source>
</evidence>
<dbReference type="InterPro" id="IPR052157">
    <property type="entry name" value="BCAA_transport_permease"/>
</dbReference>
<feature type="transmembrane region" description="Helical" evidence="9">
    <location>
        <begin position="59"/>
        <end position="80"/>
    </location>
</feature>
<proteinExistence type="inferred from homology"/>
<keyword evidence="4 9" id="KW-0812">Transmembrane</keyword>
<protein>
    <submittedName>
        <fullName evidence="10">ABC transporter amide-urea permease</fullName>
    </submittedName>
</protein>
<dbReference type="AlphaFoldDB" id="A0A0D6P654"/>
<dbReference type="Proteomes" id="UP000032680">
    <property type="component" value="Unassembled WGS sequence"/>
</dbReference>
<dbReference type="GO" id="GO:0022857">
    <property type="term" value="F:transmembrane transporter activity"/>
    <property type="evidence" value="ECO:0007669"/>
    <property type="project" value="InterPro"/>
</dbReference>
<evidence type="ECO:0000256" key="9">
    <source>
        <dbReference type="SAM" id="Phobius"/>
    </source>
</evidence>
<feature type="transmembrane region" description="Helical" evidence="9">
    <location>
        <begin position="12"/>
        <end position="29"/>
    </location>
</feature>
<gene>
    <name evidence="10" type="ORF">Asru_0240_16</name>
</gene>
<dbReference type="OrthoDB" id="9778908at2"/>
<dbReference type="InterPro" id="IPR001851">
    <property type="entry name" value="ABC_transp_permease"/>
</dbReference>
<feature type="transmembrane region" description="Helical" evidence="9">
    <location>
        <begin position="252"/>
        <end position="270"/>
    </location>
</feature>
<name>A0A0D6P654_9PROT</name>
<evidence type="ECO:0000313" key="11">
    <source>
        <dbReference type="Proteomes" id="UP000032680"/>
    </source>
</evidence>
<dbReference type="PANTHER" id="PTHR11795:SF447">
    <property type="entry name" value="ABC TRANSPORTER PERMEASE PROTEIN"/>
    <property type="match status" value="1"/>
</dbReference>
<keyword evidence="6 9" id="KW-1133">Transmembrane helix</keyword>
<dbReference type="GO" id="GO:0006865">
    <property type="term" value="P:amino acid transport"/>
    <property type="evidence" value="ECO:0007669"/>
    <property type="project" value="UniProtKB-KW"/>
</dbReference>
<keyword evidence="3" id="KW-1003">Cell membrane</keyword>
<feature type="transmembrane region" description="Helical" evidence="9">
    <location>
        <begin position="92"/>
        <end position="112"/>
    </location>
</feature>
<feature type="transmembrane region" description="Helical" evidence="9">
    <location>
        <begin position="132"/>
        <end position="153"/>
    </location>
</feature>
<keyword evidence="5" id="KW-0029">Amino-acid transport</keyword>
<dbReference type="GO" id="GO:0005886">
    <property type="term" value="C:plasma membrane"/>
    <property type="evidence" value="ECO:0007669"/>
    <property type="project" value="UniProtKB-SubCell"/>
</dbReference>
<dbReference type="Pfam" id="PF02653">
    <property type="entry name" value="BPD_transp_2"/>
    <property type="match status" value="1"/>
</dbReference>